<evidence type="ECO:0000256" key="3">
    <source>
        <dbReference type="ARBA" id="ARBA00022763"/>
    </source>
</evidence>
<dbReference type="Gene3D" id="3.20.190.10">
    <property type="entry name" value="MutM-like, N-terminal"/>
    <property type="match status" value="1"/>
</dbReference>
<dbReference type="InterPro" id="IPR012319">
    <property type="entry name" value="FPG_cat"/>
</dbReference>
<dbReference type="AlphaFoldDB" id="A0A1T5LR76"/>
<evidence type="ECO:0000256" key="4">
    <source>
        <dbReference type="ARBA" id="ARBA00022801"/>
    </source>
</evidence>
<dbReference type="SUPFAM" id="SSF46946">
    <property type="entry name" value="S13-like H2TH domain"/>
    <property type="match status" value="1"/>
</dbReference>
<sequence>MPEGPSLIIVREEAAKFVGRTVREVGGNSSIDIQRMRRRKVVALRTWGKHLLIEFSNFTLRVHFMLYGSYRIDERRPPPSRLRLGLVFDNGEFNFYACSLRFIDEPLDEVYDWRVDVMSDAWDPALARRKLKKLPDAWACDALLDQSIFSGVGNYIKNEVLYRIGVHPCSRVGALPARKLTELITQARQYAFDSLAWKQAHVLRKHWLVHNKGQCAKGHGKLVRAHLGKTHRRSFYCPICQPKFE</sequence>
<evidence type="ECO:0000256" key="5">
    <source>
        <dbReference type="ARBA" id="ARBA00023125"/>
    </source>
</evidence>
<keyword evidence="9" id="KW-0326">Glycosidase</keyword>
<keyword evidence="7" id="KW-0456">Lyase</keyword>
<evidence type="ECO:0000313" key="12">
    <source>
        <dbReference type="Proteomes" id="UP000190341"/>
    </source>
</evidence>
<dbReference type="GO" id="GO:0008270">
    <property type="term" value="F:zinc ion binding"/>
    <property type="evidence" value="ECO:0007669"/>
    <property type="project" value="InterPro"/>
</dbReference>
<evidence type="ECO:0000313" key="11">
    <source>
        <dbReference type="EMBL" id="SKC78440.1"/>
    </source>
</evidence>
<dbReference type="EMBL" id="FUZV01000002">
    <property type="protein sequence ID" value="SKC78440.1"/>
    <property type="molecule type" value="Genomic_DNA"/>
</dbReference>
<dbReference type="GO" id="GO:0008534">
    <property type="term" value="F:oxidized purine nucleobase lesion DNA N-glycosylase activity"/>
    <property type="evidence" value="ECO:0007669"/>
    <property type="project" value="UniProtKB-EC"/>
</dbReference>
<dbReference type="RefSeq" id="WP_079725253.1">
    <property type="nucleotide sequence ID" value="NZ_BMCL01000001.1"/>
</dbReference>
<dbReference type="OrthoDB" id="9800855at2"/>
<evidence type="ECO:0000259" key="10">
    <source>
        <dbReference type="PROSITE" id="PS51068"/>
    </source>
</evidence>
<feature type="domain" description="Formamidopyrimidine-DNA glycosylase catalytic" evidence="10">
    <location>
        <begin position="2"/>
        <end position="103"/>
    </location>
</feature>
<dbReference type="Proteomes" id="UP000190341">
    <property type="component" value="Unassembled WGS sequence"/>
</dbReference>
<dbReference type="PROSITE" id="PS51068">
    <property type="entry name" value="FPG_CAT"/>
    <property type="match status" value="1"/>
</dbReference>
<dbReference type="GO" id="GO:0006284">
    <property type="term" value="P:base-excision repair"/>
    <property type="evidence" value="ECO:0007669"/>
    <property type="project" value="InterPro"/>
</dbReference>
<gene>
    <name evidence="11" type="ORF">SAMN06296058_2953</name>
</gene>
<comment type="catalytic activity">
    <reaction evidence="1">
        <text>Hydrolysis of DNA containing ring-opened 7-methylguanine residues, releasing 2,6-diamino-4-hydroxy-5-(N-methyl)formamidopyrimidine.</text>
        <dbReference type="EC" id="3.2.2.23"/>
    </reaction>
</comment>
<dbReference type="SMART" id="SM01232">
    <property type="entry name" value="H2TH"/>
    <property type="match status" value="1"/>
</dbReference>
<dbReference type="SUPFAM" id="SSF81624">
    <property type="entry name" value="N-terminal domain of MutM-like DNA repair proteins"/>
    <property type="match status" value="1"/>
</dbReference>
<evidence type="ECO:0000256" key="9">
    <source>
        <dbReference type="ARBA" id="ARBA00023295"/>
    </source>
</evidence>
<keyword evidence="12" id="KW-1185">Reference proteome</keyword>
<dbReference type="GO" id="GO:0016829">
    <property type="term" value="F:lyase activity"/>
    <property type="evidence" value="ECO:0007669"/>
    <property type="project" value="UniProtKB-KW"/>
</dbReference>
<dbReference type="InterPro" id="IPR010979">
    <property type="entry name" value="Ribosomal_uS13-like_H2TH"/>
</dbReference>
<keyword evidence="11" id="KW-0255">Endonuclease</keyword>
<name>A0A1T5LR76_9GAMM</name>
<evidence type="ECO:0000256" key="6">
    <source>
        <dbReference type="ARBA" id="ARBA00023204"/>
    </source>
</evidence>
<dbReference type="Pfam" id="PF01149">
    <property type="entry name" value="Fapy_DNA_glyco"/>
    <property type="match status" value="1"/>
</dbReference>
<proteinExistence type="inferred from homology"/>
<dbReference type="InterPro" id="IPR035937">
    <property type="entry name" value="FPG_N"/>
</dbReference>
<dbReference type="CDD" id="cd08974">
    <property type="entry name" value="BaFpgNei_N_2"/>
    <property type="match status" value="1"/>
</dbReference>
<dbReference type="PANTHER" id="PTHR22993">
    <property type="entry name" value="FORMAMIDOPYRIMIDINE-DNA GLYCOSYLASE"/>
    <property type="match status" value="1"/>
</dbReference>
<evidence type="ECO:0000256" key="8">
    <source>
        <dbReference type="ARBA" id="ARBA00023268"/>
    </source>
</evidence>
<evidence type="ECO:0000256" key="2">
    <source>
        <dbReference type="ARBA" id="ARBA00009409"/>
    </source>
</evidence>
<comment type="similarity">
    <text evidence="2">Belongs to the FPG family.</text>
</comment>
<evidence type="ECO:0000256" key="1">
    <source>
        <dbReference type="ARBA" id="ARBA00001668"/>
    </source>
</evidence>
<keyword evidence="3" id="KW-0227">DNA damage</keyword>
<organism evidence="11 12">
    <name type="scientific">Pseudoxanthomonas indica</name>
    <dbReference type="NCBI Taxonomy" id="428993"/>
    <lineage>
        <taxon>Bacteria</taxon>
        <taxon>Pseudomonadati</taxon>
        <taxon>Pseudomonadota</taxon>
        <taxon>Gammaproteobacteria</taxon>
        <taxon>Lysobacterales</taxon>
        <taxon>Lysobacteraceae</taxon>
        <taxon>Pseudoxanthomonas</taxon>
    </lineage>
</organism>
<keyword evidence="5" id="KW-0238">DNA-binding</keyword>
<dbReference type="STRING" id="428993.SAMN06296058_2953"/>
<keyword evidence="8" id="KW-0511">Multifunctional enzyme</keyword>
<dbReference type="SMART" id="SM00898">
    <property type="entry name" value="Fapy_DNA_glyco"/>
    <property type="match status" value="1"/>
</dbReference>
<dbReference type="PANTHER" id="PTHR22993:SF9">
    <property type="entry name" value="FORMAMIDOPYRIMIDINE-DNA GLYCOSYLASE"/>
    <property type="match status" value="1"/>
</dbReference>
<keyword evidence="11" id="KW-0540">Nuclease</keyword>
<protein>
    <submittedName>
        <fullName evidence="11">Endonuclease-8</fullName>
    </submittedName>
</protein>
<dbReference type="InterPro" id="IPR015886">
    <property type="entry name" value="H2TH_FPG"/>
</dbReference>
<evidence type="ECO:0000256" key="7">
    <source>
        <dbReference type="ARBA" id="ARBA00023239"/>
    </source>
</evidence>
<keyword evidence="6" id="KW-0234">DNA repair</keyword>
<accession>A0A1T5LR76</accession>
<dbReference type="GO" id="GO:0003684">
    <property type="term" value="F:damaged DNA binding"/>
    <property type="evidence" value="ECO:0007669"/>
    <property type="project" value="InterPro"/>
</dbReference>
<reference evidence="11 12" key="1">
    <citation type="submission" date="2017-02" db="EMBL/GenBank/DDBJ databases">
        <authorList>
            <person name="Peterson S.W."/>
        </authorList>
    </citation>
    <scope>NUCLEOTIDE SEQUENCE [LARGE SCALE GENOMIC DNA]</scope>
    <source>
        <strain evidence="11 12">P15</strain>
    </source>
</reference>
<dbReference type="GO" id="GO:0003906">
    <property type="term" value="F:DNA-(apurinic or apyrimidinic site) endonuclease activity"/>
    <property type="evidence" value="ECO:0007669"/>
    <property type="project" value="InterPro"/>
</dbReference>
<dbReference type="Gene3D" id="1.10.8.50">
    <property type="match status" value="1"/>
</dbReference>
<keyword evidence="4" id="KW-0378">Hydrolase</keyword>